<name>A0ABX7R0K4_9GAMM</name>
<evidence type="ECO:0000313" key="2">
    <source>
        <dbReference type="EMBL" id="QSX36832.1"/>
    </source>
</evidence>
<accession>A0ABX7R0K4</accession>
<reference evidence="2 3" key="1">
    <citation type="submission" date="2021-03" db="EMBL/GenBank/DDBJ databases">
        <title>Novel species identification of genus Shewanella.</title>
        <authorList>
            <person name="Liu G."/>
            <person name="Zhang Q."/>
        </authorList>
    </citation>
    <scope>NUCLEOTIDE SEQUENCE [LARGE SCALE GENOMIC DNA]</scope>
    <source>
        <strain evidence="2 3">FJAT-52962</strain>
    </source>
</reference>
<sequence length="90" mass="9352">MQLGSGAAANFWLLTGSFALAWVAGFVTPGAPAGLGIRETIMVTLLEPAYGPGAALSLALLLRLITSLGDALAFLAGLWLNRRQRSRTPA</sequence>
<dbReference type="Proteomes" id="UP000663207">
    <property type="component" value="Chromosome"/>
</dbReference>
<keyword evidence="1" id="KW-0472">Membrane</keyword>
<keyword evidence="3" id="KW-1185">Reference proteome</keyword>
<evidence type="ECO:0000256" key="1">
    <source>
        <dbReference type="SAM" id="Phobius"/>
    </source>
</evidence>
<keyword evidence="1" id="KW-1133">Transmembrane helix</keyword>
<evidence type="ECO:0000313" key="3">
    <source>
        <dbReference type="Proteomes" id="UP000663207"/>
    </source>
</evidence>
<feature type="transmembrane region" description="Helical" evidence="1">
    <location>
        <begin position="12"/>
        <end position="35"/>
    </location>
</feature>
<protein>
    <submittedName>
        <fullName evidence="2">Flippase-like domain-containing protein</fullName>
    </submittedName>
</protein>
<feature type="transmembrane region" description="Helical" evidence="1">
    <location>
        <begin position="55"/>
        <end position="80"/>
    </location>
</feature>
<dbReference type="EMBL" id="CP071502">
    <property type="protein sequence ID" value="QSX36832.1"/>
    <property type="molecule type" value="Genomic_DNA"/>
</dbReference>
<proteinExistence type="predicted"/>
<keyword evidence="1" id="KW-0812">Transmembrane</keyword>
<gene>
    <name evidence="2" type="ORF">JYB85_16395</name>
</gene>
<organism evidence="2 3">
    <name type="scientific">Shewanella sedimentimangrovi</name>
    <dbReference type="NCBI Taxonomy" id="2814293"/>
    <lineage>
        <taxon>Bacteria</taxon>
        <taxon>Pseudomonadati</taxon>
        <taxon>Pseudomonadota</taxon>
        <taxon>Gammaproteobacteria</taxon>
        <taxon>Alteromonadales</taxon>
        <taxon>Shewanellaceae</taxon>
        <taxon>Shewanella</taxon>
    </lineage>
</organism>
<dbReference type="RefSeq" id="WP_207380149.1">
    <property type="nucleotide sequence ID" value="NZ_CP071502.1"/>
</dbReference>